<accession>A0ABV7QNH8</accession>
<comment type="caution">
    <text evidence="1">The sequence shown here is derived from an EMBL/GenBank/DDBJ whole genome shotgun (WGS) entry which is preliminary data.</text>
</comment>
<name>A0ABV7QNH8_9PSEU</name>
<sequence length="240" mass="25088">MVANHPVERPGSADYIVNQLTALQQQAETQARQSKFPFVVSHDDPVLGRITDMQIVPNPSGSGGAVVSVFDGSGNLVLGTDPDAGYGLAQPQAQVPMYPTNPGLIFNSGNTFASYYTGQVQQNNSCFLAQWRMNNSWGGTGAASVVESYVKVFDSVTGWNWTSPTVTTGSSTTTAPGLLTTAGPYAVQVPEASIGHYFGIDIFTRVVSGGASSAIAVTPVTMIGCGYAFAQSWFGGTTSP</sequence>
<dbReference type="RefSeq" id="WP_377869051.1">
    <property type="nucleotide sequence ID" value="NZ_JBHMAY010000011.1"/>
</dbReference>
<proteinExistence type="predicted"/>
<organism evidence="1 2">
    <name type="scientific">Amycolatopsis halotolerans</name>
    <dbReference type="NCBI Taxonomy" id="330083"/>
    <lineage>
        <taxon>Bacteria</taxon>
        <taxon>Bacillati</taxon>
        <taxon>Actinomycetota</taxon>
        <taxon>Actinomycetes</taxon>
        <taxon>Pseudonocardiales</taxon>
        <taxon>Pseudonocardiaceae</taxon>
        <taxon>Amycolatopsis</taxon>
    </lineage>
</organism>
<keyword evidence="2" id="KW-1185">Reference proteome</keyword>
<evidence type="ECO:0000313" key="1">
    <source>
        <dbReference type="EMBL" id="MFC3513636.1"/>
    </source>
</evidence>
<protein>
    <submittedName>
        <fullName evidence="1">Uncharacterized protein</fullName>
    </submittedName>
</protein>
<evidence type="ECO:0000313" key="2">
    <source>
        <dbReference type="Proteomes" id="UP001595764"/>
    </source>
</evidence>
<gene>
    <name evidence="1" type="ORF">ACFORO_25935</name>
</gene>
<reference evidence="2" key="1">
    <citation type="journal article" date="2019" name="Int. J. Syst. Evol. Microbiol.">
        <title>The Global Catalogue of Microorganisms (GCM) 10K type strain sequencing project: providing services to taxonomists for standard genome sequencing and annotation.</title>
        <authorList>
            <consortium name="The Broad Institute Genomics Platform"/>
            <consortium name="The Broad Institute Genome Sequencing Center for Infectious Disease"/>
            <person name="Wu L."/>
            <person name="Ma J."/>
        </authorList>
    </citation>
    <scope>NUCLEOTIDE SEQUENCE [LARGE SCALE GENOMIC DNA]</scope>
    <source>
        <strain evidence="2">CGMCC 4.7682</strain>
    </source>
</reference>
<dbReference type="Proteomes" id="UP001595764">
    <property type="component" value="Unassembled WGS sequence"/>
</dbReference>
<dbReference type="EMBL" id="JBHRWI010000030">
    <property type="protein sequence ID" value="MFC3513636.1"/>
    <property type="molecule type" value="Genomic_DNA"/>
</dbReference>